<dbReference type="AlphaFoldDB" id="A0AAV0YIE6"/>
<dbReference type="EMBL" id="CATIWC010003584">
    <property type="protein sequence ID" value="CAI8585349.1"/>
    <property type="molecule type" value="Genomic_DNA"/>
</dbReference>
<evidence type="ECO:0000313" key="3">
    <source>
        <dbReference type="Proteomes" id="UP001157006"/>
    </source>
</evidence>
<dbReference type="Proteomes" id="UP001157006">
    <property type="component" value="Unassembled WGS sequence"/>
</dbReference>
<feature type="chain" id="PRO_5043572537" evidence="1">
    <location>
        <begin position="27"/>
        <end position="134"/>
    </location>
</feature>
<reference evidence="2 3" key="1">
    <citation type="submission" date="2023-01" db="EMBL/GenBank/DDBJ databases">
        <authorList>
            <person name="Kreplak J."/>
        </authorList>
    </citation>
    <scope>NUCLEOTIDE SEQUENCE [LARGE SCALE GENOMIC DNA]</scope>
</reference>
<proteinExistence type="predicted"/>
<sequence>MAIGVNRVHFFIAILCIALVLHPGGARRSDEITNDDPKYDCYATAECPLSNETCLQNCQRRENMAIGVNRVHFFIAILCIALVLHPGGARRSDEITNDDPKYDCYATAECPLSNETCLQNCQRRDLLAQVSTST</sequence>
<keyword evidence="1" id="KW-0732">Signal</keyword>
<feature type="signal peptide" evidence="1">
    <location>
        <begin position="1"/>
        <end position="26"/>
    </location>
</feature>
<comment type="caution">
    <text evidence="2">The sequence shown here is derived from an EMBL/GenBank/DDBJ whole genome shotgun (WGS) entry which is preliminary data.</text>
</comment>
<protein>
    <submittedName>
        <fullName evidence="2">Uncharacterized protein</fullName>
    </submittedName>
</protein>
<gene>
    <name evidence="2" type="ORF">VFH_U119120</name>
</gene>
<evidence type="ECO:0000313" key="2">
    <source>
        <dbReference type="EMBL" id="CAI8585349.1"/>
    </source>
</evidence>
<keyword evidence="3" id="KW-1185">Reference proteome</keyword>
<evidence type="ECO:0000256" key="1">
    <source>
        <dbReference type="SAM" id="SignalP"/>
    </source>
</evidence>
<accession>A0AAV0YIE6</accession>
<name>A0AAV0YIE6_VICFA</name>
<organism evidence="2 3">
    <name type="scientific">Vicia faba</name>
    <name type="common">Broad bean</name>
    <name type="synonym">Faba vulgaris</name>
    <dbReference type="NCBI Taxonomy" id="3906"/>
    <lineage>
        <taxon>Eukaryota</taxon>
        <taxon>Viridiplantae</taxon>
        <taxon>Streptophyta</taxon>
        <taxon>Embryophyta</taxon>
        <taxon>Tracheophyta</taxon>
        <taxon>Spermatophyta</taxon>
        <taxon>Magnoliopsida</taxon>
        <taxon>eudicotyledons</taxon>
        <taxon>Gunneridae</taxon>
        <taxon>Pentapetalae</taxon>
        <taxon>rosids</taxon>
        <taxon>fabids</taxon>
        <taxon>Fabales</taxon>
        <taxon>Fabaceae</taxon>
        <taxon>Papilionoideae</taxon>
        <taxon>50 kb inversion clade</taxon>
        <taxon>NPAAA clade</taxon>
        <taxon>Hologalegina</taxon>
        <taxon>IRL clade</taxon>
        <taxon>Fabeae</taxon>
        <taxon>Vicia</taxon>
    </lineage>
</organism>